<comment type="subcellular location">
    <subcellularLocation>
        <location evidence="1">Membrane</location>
    </subcellularLocation>
</comment>
<evidence type="ECO:0000259" key="4">
    <source>
        <dbReference type="Pfam" id="PF01757"/>
    </source>
</evidence>
<feature type="transmembrane region" description="Helical" evidence="3">
    <location>
        <begin position="153"/>
        <end position="174"/>
    </location>
</feature>
<dbReference type="EC" id="2.3.-.-" evidence="5"/>
<feature type="domain" description="Acyltransferase 3" evidence="4">
    <location>
        <begin position="5"/>
        <end position="348"/>
    </location>
</feature>
<name>A0ABU8FEN7_9BACI</name>
<dbReference type="InterPro" id="IPR002656">
    <property type="entry name" value="Acyl_transf_3_dom"/>
</dbReference>
<dbReference type="Proteomes" id="UP001372526">
    <property type="component" value="Unassembled WGS sequence"/>
</dbReference>
<feature type="transmembrane region" description="Helical" evidence="3">
    <location>
        <begin position="334"/>
        <end position="355"/>
    </location>
</feature>
<evidence type="ECO:0000313" key="6">
    <source>
        <dbReference type="Proteomes" id="UP001372526"/>
    </source>
</evidence>
<evidence type="ECO:0000256" key="1">
    <source>
        <dbReference type="ARBA" id="ARBA00004370"/>
    </source>
</evidence>
<dbReference type="GO" id="GO:0016746">
    <property type="term" value="F:acyltransferase activity"/>
    <property type="evidence" value="ECO:0007669"/>
    <property type="project" value="UniProtKB-KW"/>
</dbReference>
<feature type="transmembrane region" description="Helical" evidence="3">
    <location>
        <begin position="271"/>
        <end position="289"/>
    </location>
</feature>
<accession>A0ABU8FEN7</accession>
<protein>
    <submittedName>
        <fullName evidence="5">Acyltransferase</fullName>
        <ecNumber evidence="5">2.3.-.-</ecNumber>
    </submittedName>
</protein>
<keyword evidence="5" id="KW-0012">Acyltransferase</keyword>
<dbReference type="EMBL" id="JBAWSX010000003">
    <property type="protein sequence ID" value="MEI4801152.1"/>
    <property type="molecule type" value="Genomic_DNA"/>
</dbReference>
<keyword evidence="3" id="KW-1133">Transmembrane helix</keyword>
<dbReference type="PANTHER" id="PTHR23028:SF53">
    <property type="entry name" value="ACYL_TRANSF_3 DOMAIN-CONTAINING PROTEIN"/>
    <property type="match status" value="1"/>
</dbReference>
<keyword evidence="3" id="KW-0812">Transmembrane</keyword>
<proteinExistence type="inferred from homology"/>
<dbReference type="Pfam" id="PF01757">
    <property type="entry name" value="Acyl_transf_3"/>
    <property type="match status" value="1"/>
</dbReference>
<dbReference type="RefSeq" id="WP_336471924.1">
    <property type="nucleotide sequence ID" value="NZ_JBAWSX010000003.1"/>
</dbReference>
<gene>
    <name evidence="5" type="ORF">WAZ07_07375</name>
</gene>
<keyword evidence="3" id="KW-0472">Membrane</keyword>
<feature type="transmembrane region" description="Helical" evidence="3">
    <location>
        <begin position="92"/>
        <end position="111"/>
    </location>
</feature>
<reference evidence="5 6" key="1">
    <citation type="submission" date="2024-01" db="EMBL/GenBank/DDBJ databases">
        <title>Seven novel Bacillus-like species.</title>
        <authorList>
            <person name="Liu G."/>
        </authorList>
    </citation>
    <scope>NUCLEOTIDE SEQUENCE [LARGE SCALE GENOMIC DNA]</scope>
    <source>
        <strain evidence="5 6">FJAT-51639</strain>
    </source>
</reference>
<evidence type="ECO:0000313" key="5">
    <source>
        <dbReference type="EMBL" id="MEI4801152.1"/>
    </source>
</evidence>
<feature type="transmembrane region" description="Helical" evidence="3">
    <location>
        <begin position="12"/>
        <end position="30"/>
    </location>
</feature>
<dbReference type="PANTHER" id="PTHR23028">
    <property type="entry name" value="ACETYLTRANSFERASE"/>
    <property type="match status" value="1"/>
</dbReference>
<comment type="caution">
    <text evidence="5">The sequence shown here is derived from an EMBL/GenBank/DDBJ whole genome shotgun (WGS) entry which is preliminary data.</text>
</comment>
<feature type="transmembrane region" description="Helical" evidence="3">
    <location>
        <begin position="242"/>
        <end position="259"/>
    </location>
</feature>
<comment type="similarity">
    <text evidence="2">Belongs to the acyltransferase 3 family.</text>
</comment>
<feature type="transmembrane region" description="Helical" evidence="3">
    <location>
        <begin position="50"/>
        <end position="71"/>
    </location>
</feature>
<feature type="transmembrane region" description="Helical" evidence="3">
    <location>
        <begin position="183"/>
        <end position="201"/>
    </location>
</feature>
<dbReference type="InterPro" id="IPR050879">
    <property type="entry name" value="Acyltransferase_3"/>
</dbReference>
<feature type="transmembrane region" description="Helical" evidence="3">
    <location>
        <begin position="213"/>
        <end position="230"/>
    </location>
</feature>
<keyword evidence="6" id="KW-1185">Reference proteome</keyword>
<sequence>MRRIDELDSLRGLAAVTVMLSHYFLIFPVFLSAEGNNIGVNLLKYSPLHILWAGHEAVILFFILSGLVLTIPFINNEKTNYGEYVLKRIFRIYIPYIVAVLVAIIARTLFYSGPKQGLSEWFNGLWNHGFEYKLFFEHLFFIGSFNNVAYDPVLWSLIHEMRISLVFPLIVYVVKKYKWKKSICIAIVCSLIGIVLTKLLNSRLNIDVDYFMTLHYTSMFIIGSILAINLNKILQNKFIIKFRFYLLLIGILIYTYRWWFFPKKVPLHVEIIGDWMIVFGVVSLICALLTDPFSSIMKYRPLLFLGKISYSLYLYHALVMLILVHLMYNYLNIYVILFISIIGSLLVASLAQYFIERNAMKIGKSLSLKKYKLKYFNHG</sequence>
<feature type="transmembrane region" description="Helical" evidence="3">
    <location>
        <begin position="310"/>
        <end position="328"/>
    </location>
</feature>
<keyword evidence="5" id="KW-0808">Transferase</keyword>
<organism evidence="5 6">
    <name type="scientific">Bacillus bruguierae</name>
    <dbReference type="NCBI Taxonomy" id="3127667"/>
    <lineage>
        <taxon>Bacteria</taxon>
        <taxon>Bacillati</taxon>
        <taxon>Bacillota</taxon>
        <taxon>Bacilli</taxon>
        <taxon>Bacillales</taxon>
        <taxon>Bacillaceae</taxon>
        <taxon>Bacillus</taxon>
    </lineage>
</organism>
<evidence type="ECO:0000256" key="2">
    <source>
        <dbReference type="ARBA" id="ARBA00007400"/>
    </source>
</evidence>
<evidence type="ECO:0000256" key="3">
    <source>
        <dbReference type="SAM" id="Phobius"/>
    </source>
</evidence>